<accession>A0A1J3EQJ6</accession>
<dbReference type="InterPro" id="IPR011990">
    <property type="entry name" value="TPR-like_helical_dom_sf"/>
</dbReference>
<dbReference type="EMBL" id="GEVL01013975">
    <property type="protein sequence ID" value="JAU63366.1"/>
    <property type="molecule type" value="Transcribed_RNA"/>
</dbReference>
<dbReference type="FunFam" id="1.25.40.10:FF:003124">
    <property type="entry name" value="Pentatricopeptide repeat-containing protein At4g21170"/>
    <property type="match status" value="1"/>
</dbReference>
<gene>
    <name evidence="4" type="ORF">LC_TR1573_c0_g1_i1_g.5432</name>
    <name evidence="5" type="ORF">LE_TR11547_c0_g1_i1_g.37979</name>
</gene>
<dbReference type="Pfam" id="PF13041">
    <property type="entry name" value="PPR_2"/>
    <property type="match status" value="1"/>
</dbReference>
<dbReference type="InterPro" id="IPR002885">
    <property type="entry name" value="PPR_rpt"/>
</dbReference>
<organism evidence="4">
    <name type="scientific">Noccaea caerulescens</name>
    <name type="common">Alpine penny-cress</name>
    <name type="synonym">Thlaspi caerulescens</name>
    <dbReference type="NCBI Taxonomy" id="107243"/>
    <lineage>
        <taxon>Eukaryota</taxon>
        <taxon>Viridiplantae</taxon>
        <taxon>Streptophyta</taxon>
        <taxon>Embryophyta</taxon>
        <taxon>Tracheophyta</taxon>
        <taxon>Spermatophyta</taxon>
        <taxon>Magnoliopsida</taxon>
        <taxon>eudicotyledons</taxon>
        <taxon>Gunneridae</taxon>
        <taxon>Pentapetalae</taxon>
        <taxon>rosids</taxon>
        <taxon>malvids</taxon>
        <taxon>Brassicales</taxon>
        <taxon>Brassicaceae</taxon>
        <taxon>Coluteocarpeae</taxon>
        <taxon>Noccaea</taxon>
    </lineage>
</organism>
<comment type="similarity">
    <text evidence="1">Belongs to the PPR family. P subfamily.</text>
</comment>
<feature type="repeat" description="PPR" evidence="3">
    <location>
        <begin position="468"/>
        <end position="502"/>
    </location>
</feature>
<feature type="repeat" description="PPR" evidence="3">
    <location>
        <begin position="360"/>
        <end position="394"/>
    </location>
</feature>
<proteinExistence type="inferred from homology"/>
<dbReference type="Pfam" id="PF13812">
    <property type="entry name" value="PPR_3"/>
    <property type="match status" value="1"/>
</dbReference>
<dbReference type="Pfam" id="PF01535">
    <property type="entry name" value="PPR"/>
    <property type="match status" value="3"/>
</dbReference>
<dbReference type="Gene3D" id="1.25.40.10">
    <property type="entry name" value="Tetratricopeptide repeat domain"/>
    <property type="match status" value="4"/>
</dbReference>
<evidence type="ECO:0000313" key="4">
    <source>
        <dbReference type="EMBL" id="JAU33871.1"/>
    </source>
</evidence>
<dbReference type="PROSITE" id="PS51375">
    <property type="entry name" value="PPR"/>
    <property type="match status" value="5"/>
</dbReference>
<name>A0A1J3EQJ6_NOCCA</name>
<dbReference type="EMBL" id="GEVK01018961">
    <property type="protein sequence ID" value="JAU33871.1"/>
    <property type="molecule type" value="Transcribed_RNA"/>
</dbReference>
<dbReference type="InterPro" id="IPR051222">
    <property type="entry name" value="PPR/CCM1_RNA-binding"/>
</dbReference>
<evidence type="ECO:0000313" key="5">
    <source>
        <dbReference type="EMBL" id="JAU63366.1"/>
    </source>
</evidence>
<feature type="repeat" description="PPR" evidence="3">
    <location>
        <begin position="187"/>
        <end position="221"/>
    </location>
</feature>
<reference evidence="4" key="1">
    <citation type="submission" date="2016-07" db="EMBL/GenBank/DDBJ databases">
        <title>De novo transcriptome assembly of four accessions of the metal hyperaccumulator plant Noccaea caerulescens.</title>
        <authorList>
            <person name="Blande D."/>
            <person name="Halimaa P."/>
            <person name="Tervahauta A.I."/>
            <person name="Aarts M.G."/>
            <person name="Karenlampi S.O."/>
        </authorList>
    </citation>
    <scope>NUCLEOTIDE SEQUENCE</scope>
</reference>
<dbReference type="NCBIfam" id="TIGR00756">
    <property type="entry name" value="PPR"/>
    <property type="match status" value="4"/>
</dbReference>
<dbReference type="PANTHER" id="PTHR47942">
    <property type="entry name" value="TETRATRICOPEPTIDE REPEAT (TPR)-LIKE SUPERFAMILY PROTEIN-RELATED"/>
    <property type="match status" value="1"/>
</dbReference>
<dbReference type="PANTHER" id="PTHR47942:SF16">
    <property type="entry name" value="PENTATRICOPEPTIDE REPEAT DOMAIN CONTAINING PROTEIN-RELATED"/>
    <property type="match status" value="1"/>
</dbReference>
<dbReference type="AlphaFoldDB" id="A0A1J3EQJ6"/>
<protein>
    <submittedName>
        <fullName evidence="4">Pentatricopeptide repeat-containing protein</fullName>
    </submittedName>
</protein>
<evidence type="ECO:0000256" key="2">
    <source>
        <dbReference type="ARBA" id="ARBA00022737"/>
    </source>
</evidence>
<keyword evidence="2" id="KW-0677">Repeat</keyword>
<evidence type="ECO:0000256" key="3">
    <source>
        <dbReference type="PROSITE-ProRule" id="PRU00708"/>
    </source>
</evidence>
<feature type="repeat" description="PPR" evidence="3">
    <location>
        <begin position="539"/>
        <end position="573"/>
    </location>
</feature>
<sequence length="586" mass="66893">MVLLHKSVVLFKRFSTSTTPSTSSASDWKNRLTLSRLATEISSILLQRRNWTTLLKNVKPKLPKSTLTPPIFLQILRETRNSPKTALDFFDWAQTHLRFEPDLKSHCRVIEVASESGLLERAETLLRPLVGTHSASMIVGSMHRWFEGEVSLSISLSLVLECYALKGCYQNGLEVFGLMRRLRLSPSLRAYNSLLDSLVKENQFSVALCLYSAMVRDEVVSDVLTWDLVAQILCEKGKSKSVVKLMETGVESCKIYTNLVECYSRNGEFDAVFRLIHEMDEKKLELSFCSYGCVLDDACRYGDAEVIDKVLGLMVEKKFLTLDDSAVNDQIIERLCDMGKTFASEMLFRRACNGGTVRLRDLTYGCMLKAMSREGRTKEAVDVYRLICRKGVTLLDESCYKEFANVLCRDDDSSSEEEGELLVDVIKRGFVPCTQKLSEVLASMCRKRRWNQAEKLLDSVMEMEVYFDSFSCGLLMERYCRSGRLEKAMVLHEKIKKMKGSLDVNAYNAVLDRLMMREREMVEEAVGVFEYMKEMDAVNSKSFVIMIHGLCRVKEMKKAMGCHDEMLKLGLKPVLVTYKRLISCFK</sequence>
<feature type="repeat" description="PPR" evidence="3">
    <location>
        <begin position="252"/>
        <end position="286"/>
    </location>
</feature>
<evidence type="ECO:0000256" key="1">
    <source>
        <dbReference type="ARBA" id="ARBA00007626"/>
    </source>
</evidence>